<evidence type="ECO:0000313" key="4">
    <source>
        <dbReference type="Proteomes" id="UP001469749"/>
    </source>
</evidence>
<dbReference type="Gene3D" id="3.40.50.1980">
    <property type="entry name" value="Nitrogenase molybdenum iron protein domain"/>
    <property type="match status" value="1"/>
</dbReference>
<reference evidence="3 4" key="1">
    <citation type="submission" date="2024-03" db="EMBL/GenBank/DDBJ databases">
        <title>Human intestinal bacterial collection.</title>
        <authorList>
            <person name="Pauvert C."/>
            <person name="Hitch T.C.A."/>
            <person name="Clavel T."/>
        </authorList>
    </citation>
    <scope>NUCLEOTIDE SEQUENCE [LARGE SCALE GENOMIC DNA]</scope>
    <source>
        <strain evidence="3 4">CLA-AA-H190</strain>
    </source>
</reference>
<proteinExistence type="predicted"/>
<sequence length="139" mass="14881">MMNRRLKKALAVLLAMTMIFSLAGCVDQSQGKKSSDSATQTESSTDETASSKTADKKTSDSKSDKDSSDEDAKSLLEIDDPEEKAAVEAAKKKVQAMKKSPRIIATSPATADICDKLELDLVGVCSSTVSTIPDRYKDV</sequence>
<dbReference type="EMBL" id="JBBMEK010000204">
    <property type="protein sequence ID" value="MEQ2366088.1"/>
    <property type="molecule type" value="Genomic_DNA"/>
</dbReference>
<accession>A0ABV1B7Y4</accession>
<keyword evidence="4" id="KW-1185">Reference proteome</keyword>
<evidence type="ECO:0000313" key="3">
    <source>
        <dbReference type="EMBL" id="MEQ2366088.1"/>
    </source>
</evidence>
<name>A0ABV1B7Y4_9FIRM</name>
<keyword evidence="2" id="KW-0732">Signal</keyword>
<dbReference type="PROSITE" id="PS51257">
    <property type="entry name" value="PROKAR_LIPOPROTEIN"/>
    <property type="match status" value="1"/>
</dbReference>
<evidence type="ECO:0000256" key="2">
    <source>
        <dbReference type="SAM" id="SignalP"/>
    </source>
</evidence>
<feature type="compositionally biased region" description="Polar residues" evidence="1">
    <location>
        <begin position="28"/>
        <end position="43"/>
    </location>
</feature>
<organism evidence="3 4">
    <name type="scientific">Coprococcus intestinihominis</name>
    <dbReference type="NCBI Taxonomy" id="3133154"/>
    <lineage>
        <taxon>Bacteria</taxon>
        <taxon>Bacillati</taxon>
        <taxon>Bacillota</taxon>
        <taxon>Clostridia</taxon>
        <taxon>Lachnospirales</taxon>
        <taxon>Lachnospiraceae</taxon>
        <taxon>Coprococcus</taxon>
    </lineage>
</organism>
<dbReference type="Proteomes" id="UP001469749">
    <property type="component" value="Unassembled WGS sequence"/>
</dbReference>
<evidence type="ECO:0000256" key="1">
    <source>
        <dbReference type="SAM" id="MobiDB-lite"/>
    </source>
</evidence>
<feature type="non-terminal residue" evidence="3">
    <location>
        <position position="139"/>
    </location>
</feature>
<feature type="region of interest" description="Disordered" evidence="1">
    <location>
        <begin position="28"/>
        <end position="84"/>
    </location>
</feature>
<feature type="signal peptide" evidence="2">
    <location>
        <begin position="1"/>
        <end position="23"/>
    </location>
</feature>
<comment type="caution">
    <text evidence="3">The sequence shown here is derived from an EMBL/GenBank/DDBJ whole genome shotgun (WGS) entry which is preliminary data.</text>
</comment>
<protein>
    <submittedName>
        <fullName evidence="3">Heme ABC transporter substrate-binding protein IsdE</fullName>
    </submittedName>
</protein>
<feature type="chain" id="PRO_5045767388" evidence="2">
    <location>
        <begin position="24"/>
        <end position="139"/>
    </location>
</feature>
<feature type="compositionally biased region" description="Basic and acidic residues" evidence="1">
    <location>
        <begin position="53"/>
        <end position="76"/>
    </location>
</feature>
<gene>
    <name evidence="3" type="ORF">WMO25_13510</name>
</gene>